<dbReference type="EMBL" id="RBAH01000031">
    <property type="protein sequence ID" value="RKN70600.1"/>
    <property type="molecule type" value="Genomic_DNA"/>
</dbReference>
<keyword evidence="4" id="KW-1185">Reference proteome</keyword>
<name>A0A3B0BCV8_9BACL</name>
<keyword evidence="1" id="KW-0732">Signal</keyword>
<organism evidence="3 4">
    <name type="scientific">Paenibacillus ginsengarvi</name>
    <dbReference type="NCBI Taxonomy" id="400777"/>
    <lineage>
        <taxon>Bacteria</taxon>
        <taxon>Bacillati</taxon>
        <taxon>Bacillota</taxon>
        <taxon>Bacilli</taxon>
        <taxon>Bacillales</taxon>
        <taxon>Paenibacillaceae</taxon>
        <taxon>Paenibacillus</taxon>
    </lineage>
</organism>
<evidence type="ECO:0000313" key="4">
    <source>
        <dbReference type="Proteomes" id="UP000282311"/>
    </source>
</evidence>
<dbReference type="Gene3D" id="3.20.20.80">
    <property type="entry name" value="Glycosidases"/>
    <property type="match status" value="1"/>
</dbReference>
<gene>
    <name evidence="3" type="ORF">D7M11_30495</name>
</gene>
<dbReference type="SUPFAM" id="SSF51445">
    <property type="entry name" value="(Trans)glycosidases"/>
    <property type="match status" value="1"/>
</dbReference>
<sequence length="1200" mass="131209">MNPFKSKTLRRSAWTAALCGMLFASVPLPPQAAYAKATADMTVYDDALSEAFANYGWADADLGNSAVVRTGSRSIRLDPDEGQALYLYKDRIMDAKEYESLQLWVNGGASGGQRFRLTLSLGGQAVAEIDSELLLPGGAAKNEWKQVNVPLAKYGVTGLIDGILIWGTGAQEPIYIDDIRFAAGSGGQEPQPEEPRKATALTFEDGQLALKAGQERGVKLYAAFEGGGSKEVTASARWSSSDDTVATVTYGVVKGLKAGSALLSAEYEGLKAQLPVKVAESEPVPPIEPVDGLSVYDDALSRTFTDYSWAEHSLEEQVVAHTGSASIRFKLDGEGALYLYSDRILSVNDYDRLSFWIRGSGAGGQSVKLALTAGGQTVAEKTLESWLPAGLPAGEWARVEVKLADLQLPNGIYDGLRFAGGTPNEQGTVYLDDIALLAKPVERVPVAEVRIDKPRLVMRPGDVQQLQSETFFTNGDTAIVSNKSAWNVDRSDVVTVTYGRLEARSPGIAKVTAVHEGFTAEAYVQVTDTISEPVYEDALTAGYRNQSWHDKDFANKEQKRSGSLSIKFEPDGWDGVWIAKDAKLAVDGYYGVQLSLHGGASGGQRLMLHLYDGGQSLGAVDLDRYLPEGGLPAGRWTDITVSLADLGVEFGTFDGLIVQAGTEDDQGAVYIDDIALLRNPHPGQLPEPKLPVIGVKVDQASPRKPINSDIYGVNFDESNPTDSQLKFPVQRWGGNQTTRYNWELDIANRASDWFFMNYPYDNDRPGELPNGTTSDRFIDMTRQSGGKVLLTVPTIGWTPKDREIRYGYSQKKYGPQKGWIRDLPDAGNGVRLDDSWITNSDPTDTSKPVGVDFATRWLQHIAGRTGDYVNLYALDNEPEIWHVTHRDVHPNPPTYDELWEKTKTYGSAIKQQDPNAQLLGPVSWGWCAYFYSSADNCAEGPDRAAHDNMPFLEWYLKQASDYEKKPGGVRLVDYLDIHYYSQESAVPTEDESPEAAKRRFQSLKTLFDDRFVDQSWIQEPIRLIPRMKEMIAKYMPSVKLAITEYNFGNGSGITSGLAQAEALAIFGREGVDLATRFGNFRAGTSIEDAFKLFLDYDGRGSKIEGSSVGTSSTLFDAVGAYTIEGSDGKTYVLLFNKDTLTRQVSVDASMPVEDGAETYRFDAGTRLAHAGQVRAGADGTLSLSLPKRSATLIVIEPKGK</sequence>
<dbReference type="InterPro" id="IPR024745">
    <property type="entry name" value="GH44_cat"/>
</dbReference>
<dbReference type="AlphaFoldDB" id="A0A3B0BCV8"/>
<dbReference type="InterPro" id="IPR008964">
    <property type="entry name" value="Invasin/intimin_cell_adhesion"/>
</dbReference>
<protein>
    <recommendedName>
        <fullName evidence="2">BIG2 domain-containing protein</fullName>
    </recommendedName>
</protein>
<reference evidence="3 4" key="1">
    <citation type="journal article" date="2007" name="Int. J. Syst. Evol. Microbiol.">
        <title>Paenibacillus ginsengarvi sp. nov., isolated from soil from ginseng cultivation.</title>
        <authorList>
            <person name="Yoon M.H."/>
            <person name="Ten L.N."/>
            <person name="Im W.T."/>
        </authorList>
    </citation>
    <scope>NUCLEOTIDE SEQUENCE [LARGE SCALE GENOMIC DNA]</scope>
    <source>
        <strain evidence="3 4">KCTC 13059</strain>
    </source>
</reference>
<dbReference type="Pfam" id="PF12891">
    <property type="entry name" value="Glyco_hydro_44"/>
    <property type="match status" value="1"/>
</dbReference>
<comment type="caution">
    <text evidence="3">The sequence shown here is derived from an EMBL/GenBank/DDBJ whole genome shotgun (WGS) entry which is preliminary data.</text>
</comment>
<dbReference type="SMART" id="SM00635">
    <property type="entry name" value="BID_2"/>
    <property type="match status" value="2"/>
</dbReference>
<dbReference type="Gene3D" id="2.60.40.1080">
    <property type="match status" value="2"/>
</dbReference>
<evidence type="ECO:0000259" key="2">
    <source>
        <dbReference type="SMART" id="SM00635"/>
    </source>
</evidence>
<evidence type="ECO:0000256" key="1">
    <source>
        <dbReference type="SAM" id="SignalP"/>
    </source>
</evidence>
<feature type="chain" id="PRO_5038990276" description="BIG2 domain-containing protein" evidence="1">
    <location>
        <begin position="33"/>
        <end position="1200"/>
    </location>
</feature>
<dbReference type="SUPFAM" id="SSF49373">
    <property type="entry name" value="Invasin/intimin cell-adhesion fragments"/>
    <property type="match status" value="2"/>
</dbReference>
<dbReference type="Proteomes" id="UP000282311">
    <property type="component" value="Unassembled WGS sequence"/>
</dbReference>
<feature type="signal peptide" evidence="1">
    <location>
        <begin position="1"/>
        <end position="32"/>
    </location>
</feature>
<accession>A0A3B0BCV8</accession>
<feature type="domain" description="BIG2" evidence="2">
    <location>
        <begin position="445"/>
        <end position="525"/>
    </location>
</feature>
<dbReference type="OrthoDB" id="9803686at2"/>
<dbReference type="InterPro" id="IPR017853">
    <property type="entry name" value="GH"/>
</dbReference>
<dbReference type="Gene3D" id="2.60.120.430">
    <property type="entry name" value="Galactose-binding lectin"/>
    <property type="match status" value="3"/>
</dbReference>
<dbReference type="RefSeq" id="WP_120751058.1">
    <property type="nucleotide sequence ID" value="NZ_RBAH01000031.1"/>
</dbReference>
<feature type="domain" description="BIG2" evidence="2">
    <location>
        <begin position="197"/>
        <end position="277"/>
    </location>
</feature>
<proteinExistence type="predicted"/>
<evidence type="ECO:0000313" key="3">
    <source>
        <dbReference type="EMBL" id="RKN70600.1"/>
    </source>
</evidence>
<dbReference type="InterPro" id="IPR003343">
    <property type="entry name" value="Big_2"/>
</dbReference>